<accession>A0A0B0EHW9</accession>
<dbReference type="eggNOG" id="COG5304">
    <property type="taxonomic scope" value="Bacteria"/>
</dbReference>
<name>A0A0B0EHW9_9BACT</name>
<dbReference type="PATRIC" id="fig|237368.3.peg.2843"/>
<keyword evidence="1" id="KW-0175">Coiled coil</keyword>
<evidence type="ECO:0000313" key="3">
    <source>
        <dbReference type="Proteomes" id="UP000030652"/>
    </source>
</evidence>
<protein>
    <recommendedName>
        <fullName evidence="4">Antitoxin</fullName>
    </recommendedName>
</protein>
<sequence length="104" mass="12232">MINNKLDDFEKNIEKDISKFKKVSSRKLKKIEDIIQKANEKKNISLRVNNQDLEQIKLKAEREGIPYQTLISSVLHKFVTDQLIDQKNIIKSIQLLNKQKLITK</sequence>
<proteinExistence type="predicted"/>
<dbReference type="Proteomes" id="UP000030652">
    <property type="component" value="Unassembled WGS sequence"/>
</dbReference>
<dbReference type="EMBL" id="JRYO01000188">
    <property type="protein sequence ID" value="KHE91636.1"/>
    <property type="molecule type" value="Genomic_DNA"/>
</dbReference>
<organism evidence="2 3">
    <name type="scientific">Candidatus Scalindua brodae</name>
    <dbReference type="NCBI Taxonomy" id="237368"/>
    <lineage>
        <taxon>Bacteria</taxon>
        <taxon>Pseudomonadati</taxon>
        <taxon>Planctomycetota</taxon>
        <taxon>Candidatus Brocadiia</taxon>
        <taxon>Candidatus Brocadiales</taxon>
        <taxon>Candidatus Scalinduaceae</taxon>
        <taxon>Candidatus Scalindua</taxon>
    </lineage>
</organism>
<gene>
    <name evidence="2" type="ORF">SCABRO_02631</name>
</gene>
<evidence type="ECO:0000256" key="1">
    <source>
        <dbReference type="SAM" id="Coils"/>
    </source>
</evidence>
<evidence type="ECO:0000313" key="2">
    <source>
        <dbReference type="EMBL" id="KHE91636.1"/>
    </source>
</evidence>
<dbReference type="AlphaFoldDB" id="A0A0B0EHW9"/>
<dbReference type="Pfam" id="PF12441">
    <property type="entry name" value="CopG_antitoxin"/>
    <property type="match status" value="1"/>
</dbReference>
<evidence type="ECO:0008006" key="4">
    <source>
        <dbReference type="Google" id="ProtNLM"/>
    </source>
</evidence>
<dbReference type="InterPro" id="IPR022148">
    <property type="entry name" value="CopG_antitoxin"/>
</dbReference>
<reference evidence="2 3" key="1">
    <citation type="submission" date="2014-10" db="EMBL/GenBank/DDBJ databases">
        <title>Draft genome of anammox bacterium scalindua brodae, obtained using differential coverage binning of sequence data from two enrichment reactors.</title>
        <authorList>
            <person name="Speth D.R."/>
            <person name="Russ L."/>
            <person name="Kartal B."/>
            <person name="Op den Camp H.J."/>
            <person name="Dutilh B.E."/>
            <person name="Jetten M.S."/>
        </authorList>
    </citation>
    <scope>NUCLEOTIDE SEQUENCE [LARGE SCALE GENOMIC DNA]</scope>
    <source>
        <strain evidence="2">RU1</strain>
    </source>
</reference>
<feature type="coiled-coil region" evidence="1">
    <location>
        <begin position="21"/>
        <end position="63"/>
    </location>
</feature>
<comment type="caution">
    <text evidence="2">The sequence shown here is derived from an EMBL/GenBank/DDBJ whole genome shotgun (WGS) entry which is preliminary data.</text>
</comment>